<dbReference type="SUPFAM" id="SSF109854">
    <property type="entry name" value="DinB/YfiT-like putative metalloenzymes"/>
    <property type="match status" value="1"/>
</dbReference>
<evidence type="ECO:0000313" key="2">
    <source>
        <dbReference type="Proteomes" id="UP000467124"/>
    </source>
</evidence>
<dbReference type="Proteomes" id="UP000467124">
    <property type="component" value="Unassembled WGS sequence"/>
</dbReference>
<name>A0A7K2IZF2_9ACTN</name>
<sequence length="169" mass="19631">MNDDPRVDPPLIADERTMLSTWLDWHRRTLELKCRGLSEARLRERSVPPSPMSLLGLVRHMAWVEHVWFRWVLEGDDVPSRIKSLENREADFQDVDTASIEEAFALWHAEIAHARELSASLPLDAIGSGRRHGEEYSHRWILIHMIEEYARHNGHADLLRERIDGVTGE</sequence>
<dbReference type="EMBL" id="WWHY01000001">
    <property type="protein sequence ID" value="MYR35348.1"/>
    <property type="molecule type" value="Genomic_DNA"/>
</dbReference>
<protein>
    <submittedName>
        <fullName evidence="1">DUF664 domain-containing protein</fullName>
    </submittedName>
</protein>
<accession>A0A7K2IZF2</accession>
<dbReference type="AlphaFoldDB" id="A0A7K2IZF2"/>
<dbReference type="Pfam" id="PF04978">
    <property type="entry name" value="MST"/>
    <property type="match status" value="1"/>
</dbReference>
<gene>
    <name evidence="1" type="ORF">GTW20_24565</name>
</gene>
<dbReference type="RefSeq" id="WP_161112027.1">
    <property type="nucleotide sequence ID" value="NZ_WWHY01000001.1"/>
</dbReference>
<dbReference type="InterPro" id="IPR007061">
    <property type="entry name" value="MST-like"/>
</dbReference>
<reference evidence="1 2" key="1">
    <citation type="journal article" date="2019" name="Nat. Commun.">
        <title>The antimicrobial potential of Streptomyces from insect microbiomes.</title>
        <authorList>
            <person name="Chevrette M.G."/>
            <person name="Carlson C.M."/>
            <person name="Ortega H.E."/>
            <person name="Thomas C."/>
            <person name="Ananiev G.E."/>
            <person name="Barns K.J."/>
            <person name="Book A.J."/>
            <person name="Cagnazzo J."/>
            <person name="Carlos C."/>
            <person name="Flanigan W."/>
            <person name="Grubbs K.J."/>
            <person name="Horn H.A."/>
            <person name="Hoffmann F.M."/>
            <person name="Klassen J.L."/>
            <person name="Knack J.J."/>
            <person name="Lewin G.R."/>
            <person name="McDonald B.R."/>
            <person name="Muller L."/>
            <person name="Melo W.G.P."/>
            <person name="Pinto-Tomas A.A."/>
            <person name="Schmitz A."/>
            <person name="Wendt-Pienkowski E."/>
            <person name="Wildman S."/>
            <person name="Zhao M."/>
            <person name="Zhang F."/>
            <person name="Bugni T.S."/>
            <person name="Andes D.R."/>
            <person name="Pupo M.T."/>
            <person name="Currie C.R."/>
        </authorList>
    </citation>
    <scope>NUCLEOTIDE SEQUENCE [LARGE SCALE GENOMIC DNA]</scope>
    <source>
        <strain evidence="1 2">SID5840</strain>
    </source>
</reference>
<dbReference type="InterPro" id="IPR034660">
    <property type="entry name" value="DinB/YfiT-like"/>
</dbReference>
<organism evidence="1 2">
    <name type="scientific">Nocardiopsis alba</name>
    <dbReference type="NCBI Taxonomy" id="53437"/>
    <lineage>
        <taxon>Bacteria</taxon>
        <taxon>Bacillati</taxon>
        <taxon>Actinomycetota</taxon>
        <taxon>Actinomycetes</taxon>
        <taxon>Streptosporangiales</taxon>
        <taxon>Nocardiopsidaceae</taxon>
        <taxon>Nocardiopsis</taxon>
    </lineage>
</organism>
<comment type="caution">
    <text evidence="1">The sequence shown here is derived from an EMBL/GenBank/DDBJ whole genome shotgun (WGS) entry which is preliminary data.</text>
</comment>
<proteinExistence type="predicted"/>
<dbReference type="Gene3D" id="1.20.120.450">
    <property type="entry name" value="dinb family like domain"/>
    <property type="match status" value="1"/>
</dbReference>
<evidence type="ECO:0000313" key="1">
    <source>
        <dbReference type="EMBL" id="MYR35348.1"/>
    </source>
</evidence>